<evidence type="ECO:0000313" key="1">
    <source>
        <dbReference type="EMBL" id="OGY92691.1"/>
    </source>
</evidence>
<dbReference type="EMBL" id="MHKO01000017">
    <property type="protein sequence ID" value="OGY92691.1"/>
    <property type="molecule type" value="Genomic_DNA"/>
</dbReference>
<dbReference type="STRING" id="1798553.A3H70_05020"/>
<sequence length="128" mass="15018">MARSKRGFITVEIRLNTPRLRREFIWGVKVWFRYDGATTENLWRPDSRFPIYEMELRDHNVYRVEVPEIIRGHIRSVQVKNQKGRASLSEDGAVILVAPKRWEEKLAGFCMKISSQTHMKGIEGKDDS</sequence>
<reference evidence="1 2" key="1">
    <citation type="journal article" date="2016" name="Nat. Commun.">
        <title>Thousands of microbial genomes shed light on interconnected biogeochemical processes in an aquifer system.</title>
        <authorList>
            <person name="Anantharaman K."/>
            <person name="Brown C.T."/>
            <person name="Hug L.A."/>
            <person name="Sharon I."/>
            <person name="Castelle C.J."/>
            <person name="Probst A.J."/>
            <person name="Thomas B.C."/>
            <person name="Singh A."/>
            <person name="Wilkins M.J."/>
            <person name="Karaoz U."/>
            <person name="Brodie E.L."/>
            <person name="Williams K.H."/>
            <person name="Hubbard S.S."/>
            <person name="Banfield J.F."/>
        </authorList>
    </citation>
    <scope>NUCLEOTIDE SEQUENCE [LARGE SCALE GENOMIC DNA]</scope>
</reference>
<proteinExistence type="predicted"/>
<dbReference type="Proteomes" id="UP000178109">
    <property type="component" value="Unassembled WGS sequence"/>
</dbReference>
<comment type="caution">
    <text evidence="1">The sequence shown here is derived from an EMBL/GenBank/DDBJ whole genome shotgun (WGS) entry which is preliminary data.</text>
</comment>
<name>A0A1G2BUE4_9BACT</name>
<organism evidence="1 2">
    <name type="scientific">Candidatus Komeilibacteria bacterium RIFCSPLOWO2_02_FULL_48_11</name>
    <dbReference type="NCBI Taxonomy" id="1798553"/>
    <lineage>
        <taxon>Bacteria</taxon>
        <taxon>Candidatus Komeiliibacteriota</taxon>
    </lineage>
</organism>
<protein>
    <submittedName>
        <fullName evidence="1">Uncharacterized protein</fullName>
    </submittedName>
</protein>
<gene>
    <name evidence="1" type="ORF">A3H70_05020</name>
</gene>
<accession>A0A1G2BUE4</accession>
<dbReference type="AlphaFoldDB" id="A0A1G2BUE4"/>
<evidence type="ECO:0000313" key="2">
    <source>
        <dbReference type="Proteomes" id="UP000178109"/>
    </source>
</evidence>